<feature type="region of interest" description="Disordered" evidence="1">
    <location>
        <begin position="124"/>
        <end position="156"/>
    </location>
</feature>
<feature type="region of interest" description="Disordered" evidence="1">
    <location>
        <begin position="37"/>
        <end position="83"/>
    </location>
</feature>
<evidence type="ECO:0000256" key="1">
    <source>
        <dbReference type="SAM" id="MobiDB-lite"/>
    </source>
</evidence>
<evidence type="ECO:0000313" key="2">
    <source>
        <dbReference type="EMBL" id="KAL2634943.1"/>
    </source>
</evidence>
<name>A0ABD1YWN6_9MARC</name>
<accession>A0ABD1YWN6</accession>
<feature type="compositionally biased region" description="Polar residues" evidence="1">
    <location>
        <begin position="129"/>
        <end position="141"/>
    </location>
</feature>
<evidence type="ECO:0000313" key="3">
    <source>
        <dbReference type="Proteomes" id="UP001605036"/>
    </source>
</evidence>
<proteinExistence type="predicted"/>
<protein>
    <submittedName>
        <fullName evidence="2">Uncharacterized protein</fullName>
    </submittedName>
</protein>
<comment type="caution">
    <text evidence="2">The sequence shown here is derived from an EMBL/GenBank/DDBJ whole genome shotgun (WGS) entry which is preliminary data.</text>
</comment>
<organism evidence="2 3">
    <name type="scientific">Riccia fluitans</name>
    <dbReference type="NCBI Taxonomy" id="41844"/>
    <lineage>
        <taxon>Eukaryota</taxon>
        <taxon>Viridiplantae</taxon>
        <taxon>Streptophyta</taxon>
        <taxon>Embryophyta</taxon>
        <taxon>Marchantiophyta</taxon>
        <taxon>Marchantiopsida</taxon>
        <taxon>Marchantiidae</taxon>
        <taxon>Marchantiales</taxon>
        <taxon>Ricciaceae</taxon>
        <taxon>Riccia</taxon>
    </lineage>
</organism>
<gene>
    <name evidence="2" type="ORF">R1flu_006422</name>
</gene>
<dbReference type="Proteomes" id="UP001605036">
    <property type="component" value="Unassembled WGS sequence"/>
</dbReference>
<feature type="compositionally biased region" description="Acidic residues" evidence="1">
    <location>
        <begin position="49"/>
        <end position="65"/>
    </location>
</feature>
<dbReference type="EMBL" id="JBHFFA010000003">
    <property type="protein sequence ID" value="KAL2634943.1"/>
    <property type="molecule type" value="Genomic_DNA"/>
</dbReference>
<reference evidence="2 3" key="1">
    <citation type="submission" date="2024-09" db="EMBL/GenBank/DDBJ databases">
        <title>Chromosome-scale assembly of Riccia fluitans.</title>
        <authorList>
            <person name="Paukszto L."/>
            <person name="Sawicki J."/>
            <person name="Karawczyk K."/>
            <person name="Piernik-Szablinska J."/>
            <person name="Szczecinska M."/>
            <person name="Mazdziarz M."/>
        </authorList>
    </citation>
    <scope>NUCLEOTIDE SEQUENCE [LARGE SCALE GENOMIC DNA]</scope>
    <source>
        <strain evidence="2">Rf_01</strain>
        <tissue evidence="2">Aerial parts of the thallus</tissue>
    </source>
</reference>
<sequence length="156" mass="17654">MELKSLQHPVLQRGQHELLSPPRSLFWYVVSSNPKIQLDEDDNAKQESEQDSSEQEAASESEDNVCDFNHLFQDDDDVKEVGKEDTPDAIWVDPISRVGKFDPGASQEERTPRFRVTLWEHKSLKKSKSGSTCSPTRSQLESAVINKQLPNDENSG</sequence>
<dbReference type="AlphaFoldDB" id="A0ABD1YWN6"/>
<keyword evidence="3" id="KW-1185">Reference proteome</keyword>